<sequence>MTTLTTTAARTLTEDYATLRTAVGAYRVQAPLVRLTGDERLTLLDRLLAKSADFVEPETVREVLALNADGSPFALLLHFELADESWLLPRTHVTADALRAHFETVGVPAGAHVEVEPEGWGASAFEGPTAWSAATGFLDYDISGLPLHGIAASELPGEPAALAHLARVGTTGEYGYLLLTNAPDTAHEAVLAAVAAQGGAPVGPEALARVQAEAGMGVFGSGFGGLTVNRADLSWLVDWNRIGEFHGSDDLVAPGAGETKLAAVAAPAGAGFTAGTPVTVAGRTVGTVLWQAPSANPEEELLLAVLDSPFGVPGLDLAVRDDQDADRPVRTVTLPRVVARSLTMKIA</sequence>
<keyword evidence="3" id="KW-1185">Reference proteome</keyword>
<dbReference type="RefSeq" id="WP_345218156.1">
    <property type="nucleotide sequence ID" value="NZ_BAAAXE010000001.1"/>
</dbReference>
<dbReference type="Pfam" id="PF01571">
    <property type="entry name" value="GCV_T"/>
    <property type="match status" value="1"/>
</dbReference>
<dbReference type="EMBL" id="JBHMCR010000019">
    <property type="protein sequence ID" value="MFB9524141.1"/>
    <property type="molecule type" value="Genomic_DNA"/>
</dbReference>
<evidence type="ECO:0000259" key="1">
    <source>
        <dbReference type="Pfam" id="PF01571"/>
    </source>
</evidence>
<proteinExistence type="predicted"/>
<name>A0ABV5PLN3_STRCM</name>
<dbReference type="Proteomes" id="UP001589718">
    <property type="component" value="Unassembled WGS sequence"/>
</dbReference>
<evidence type="ECO:0000313" key="2">
    <source>
        <dbReference type="EMBL" id="MFB9524141.1"/>
    </source>
</evidence>
<dbReference type="GO" id="GO:0016740">
    <property type="term" value="F:transferase activity"/>
    <property type="evidence" value="ECO:0007669"/>
    <property type="project" value="UniProtKB-KW"/>
</dbReference>
<evidence type="ECO:0000313" key="3">
    <source>
        <dbReference type="Proteomes" id="UP001589718"/>
    </source>
</evidence>
<dbReference type="SUPFAM" id="SSF103025">
    <property type="entry name" value="Folate-binding domain"/>
    <property type="match status" value="1"/>
</dbReference>
<accession>A0ABV5PLN3</accession>
<dbReference type="PIRSF" id="PIRSF006487">
    <property type="entry name" value="GcvT"/>
    <property type="match status" value="1"/>
</dbReference>
<dbReference type="InterPro" id="IPR027266">
    <property type="entry name" value="TrmE/GcvT-like"/>
</dbReference>
<reference evidence="2 3" key="1">
    <citation type="submission" date="2024-09" db="EMBL/GenBank/DDBJ databases">
        <authorList>
            <person name="Sun Q."/>
            <person name="Mori K."/>
        </authorList>
    </citation>
    <scope>NUCLEOTIDE SEQUENCE [LARGE SCALE GENOMIC DNA]</scope>
    <source>
        <strain evidence="2 3">JCM 4362</strain>
    </source>
</reference>
<dbReference type="InterPro" id="IPR006222">
    <property type="entry name" value="GCVT_N"/>
</dbReference>
<keyword evidence="2" id="KW-0808">Transferase</keyword>
<comment type="caution">
    <text evidence="2">The sequence shown here is derived from an EMBL/GenBank/DDBJ whole genome shotgun (WGS) entry which is preliminary data.</text>
</comment>
<protein>
    <submittedName>
        <fullName evidence="2">Aminomethyl transferase family protein</fullName>
    </submittedName>
</protein>
<feature type="domain" description="GCVT N-terminal" evidence="1">
    <location>
        <begin position="11"/>
        <end position="240"/>
    </location>
</feature>
<dbReference type="Gene3D" id="3.30.1360.120">
    <property type="entry name" value="Probable tRNA modification gtpase trme, domain 1"/>
    <property type="match status" value="1"/>
</dbReference>
<organism evidence="2 3">
    <name type="scientific">Streptomyces cremeus</name>
    <dbReference type="NCBI Taxonomy" id="66881"/>
    <lineage>
        <taxon>Bacteria</taxon>
        <taxon>Bacillati</taxon>
        <taxon>Actinomycetota</taxon>
        <taxon>Actinomycetes</taxon>
        <taxon>Kitasatosporales</taxon>
        <taxon>Streptomycetaceae</taxon>
        <taxon>Streptomyces</taxon>
    </lineage>
</organism>
<gene>
    <name evidence="2" type="ORF">ACFFTU_29785</name>
</gene>